<dbReference type="AlphaFoldDB" id="A0A2P2PDK6"/>
<sequence length="29" mass="3337">MPKAQTSKECQKKITNCRKTFTVNTYSAE</sequence>
<protein>
    <submittedName>
        <fullName evidence="1">Uncharacterized protein</fullName>
    </submittedName>
</protein>
<name>A0A2P2PDK6_RHIMU</name>
<proteinExistence type="predicted"/>
<evidence type="ECO:0000313" key="1">
    <source>
        <dbReference type="EMBL" id="MBX52828.1"/>
    </source>
</evidence>
<accession>A0A2P2PDK6</accession>
<organism evidence="1">
    <name type="scientific">Rhizophora mucronata</name>
    <name type="common">Asiatic mangrove</name>
    <dbReference type="NCBI Taxonomy" id="61149"/>
    <lineage>
        <taxon>Eukaryota</taxon>
        <taxon>Viridiplantae</taxon>
        <taxon>Streptophyta</taxon>
        <taxon>Embryophyta</taxon>
        <taxon>Tracheophyta</taxon>
        <taxon>Spermatophyta</taxon>
        <taxon>Magnoliopsida</taxon>
        <taxon>eudicotyledons</taxon>
        <taxon>Gunneridae</taxon>
        <taxon>Pentapetalae</taxon>
        <taxon>rosids</taxon>
        <taxon>fabids</taxon>
        <taxon>Malpighiales</taxon>
        <taxon>Rhizophoraceae</taxon>
        <taxon>Rhizophora</taxon>
    </lineage>
</organism>
<dbReference type="EMBL" id="GGEC01072344">
    <property type="protein sequence ID" value="MBX52828.1"/>
    <property type="molecule type" value="Transcribed_RNA"/>
</dbReference>
<reference evidence="1" key="1">
    <citation type="submission" date="2018-02" db="EMBL/GenBank/DDBJ databases">
        <title>Rhizophora mucronata_Transcriptome.</title>
        <authorList>
            <person name="Meera S.P."/>
            <person name="Sreeshan A."/>
            <person name="Augustine A."/>
        </authorList>
    </citation>
    <scope>NUCLEOTIDE SEQUENCE</scope>
    <source>
        <tissue evidence="1">Leaf</tissue>
    </source>
</reference>